<proteinExistence type="predicted"/>
<feature type="signal peptide" evidence="3">
    <location>
        <begin position="1"/>
        <end position="29"/>
    </location>
</feature>
<dbReference type="Proteomes" id="UP001589943">
    <property type="component" value="Unassembled WGS sequence"/>
</dbReference>
<name>A0ABV6PHW8_9SPHN</name>
<feature type="compositionally biased region" description="Low complexity" evidence="1">
    <location>
        <begin position="85"/>
        <end position="122"/>
    </location>
</feature>
<evidence type="ECO:0000313" key="4">
    <source>
        <dbReference type="EMBL" id="MFC0588658.1"/>
    </source>
</evidence>
<organism evidence="4 5">
    <name type="scientific">Novosphingobium aquiterrae</name>
    <dbReference type="NCBI Taxonomy" id="624388"/>
    <lineage>
        <taxon>Bacteria</taxon>
        <taxon>Pseudomonadati</taxon>
        <taxon>Pseudomonadota</taxon>
        <taxon>Alphaproteobacteria</taxon>
        <taxon>Sphingomonadales</taxon>
        <taxon>Sphingomonadaceae</taxon>
        <taxon>Novosphingobium</taxon>
    </lineage>
</organism>
<dbReference type="EMBL" id="JBHLTL010000001">
    <property type="protein sequence ID" value="MFC0588658.1"/>
    <property type="molecule type" value="Genomic_DNA"/>
</dbReference>
<accession>A0ABV6PHW8</accession>
<reference evidence="4 5" key="1">
    <citation type="submission" date="2024-09" db="EMBL/GenBank/DDBJ databases">
        <authorList>
            <person name="Sun Q."/>
            <person name="Mori K."/>
        </authorList>
    </citation>
    <scope>NUCLEOTIDE SEQUENCE [LARGE SCALE GENOMIC DNA]</scope>
    <source>
        <strain evidence="4 5">NCAIM B.02537</strain>
    </source>
</reference>
<feature type="region of interest" description="Disordered" evidence="1">
    <location>
        <begin position="80"/>
        <end position="135"/>
    </location>
</feature>
<dbReference type="RefSeq" id="WP_379480152.1">
    <property type="nucleotide sequence ID" value="NZ_JBHLTL010000001.1"/>
</dbReference>
<keyword evidence="3" id="KW-0732">Signal</keyword>
<evidence type="ECO:0008006" key="6">
    <source>
        <dbReference type="Google" id="ProtNLM"/>
    </source>
</evidence>
<evidence type="ECO:0000256" key="1">
    <source>
        <dbReference type="SAM" id="MobiDB-lite"/>
    </source>
</evidence>
<gene>
    <name evidence="4" type="ORF">ACFFF7_04470</name>
</gene>
<keyword evidence="2" id="KW-0812">Transmembrane</keyword>
<evidence type="ECO:0000256" key="2">
    <source>
        <dbReference type="SAM" id="Phobius"/>
    </source>
</evidence>
<comment type="caution">
    <text evidence="4">The sequence shown here is derived from an EMBL/GenBank/DDBJ whole genome shotgun (WGS) entry which is preliminary data.</text>
</comment>
<keyword evidence="2" id="KW-1133">Transmembrane helix</keyword>
<keyword evidence="5" id="KW-1185">Reference proteome</keyword>
<protein>
    <recommendedName>
        <fullName evidence="6">LPXTG cell wall anchor domain-containing protein</fullName>
    </recommendedName>
</protein>
<sequence length="306" mass="31036">MTKATLIRSPRAFAATVAALALVPVPVMAQEAVPAGQAAPAAEAAPAPAPAPVAPTILSQPVIQAVPTAIALPEEPAAVPPPAVPAKAAAPTRTARSTAAPRAAAVKLPSAAAAPTASGPVPSTLPPAGTGPDAVTPVAAAEPAALPVAESAAQPAPANDEKSAALALGGAILVIGAGAGYVLSRRRKRVGEDLPVVEYEPVSVPVEREPDVPAAVPVQPVEAPAPRAAERQFAAGADRQALIESMVAAPPDAANPFTTAKARRRRARLILQAREARQQNHSDTPFDYRTYRPEAVTIKHRTPEFV</sequence>
<feature type="chain" id="PRO_5046201530" description="LPXTG cell wall anchor domain-containing protein" evidence="3">
    <location>
        <begin position="30"/>
        <end position="306"/>
    </location>
</feature>
<feature type="transmembrane region" description="Helical" evidence="2">
    <location>
        <begin position="164"/>
        <end position="183"/>
    </location>
</feature>
<keyword evidence="2" id="KW-0472">Membrane</keyword>
<evidence type="ECO:0000256" key="3">
    <source>
        <dbReference type="SAM" id="SignalP"/>
    </source>
</evidence>
<evidence type="ECO:0000313" key="5">
    <source>
        <dbReference type="Proteomes" id="UP001589943"/>
    </source>
</evidence>